<dbReference type="EMBL" id="VSZS01000051">
    <property type="protein sequence ID" value="TYR35639.1"/>
    <property type="molecule type" value="Genomic_DNA"/>
</dbReference>
<dbReference type="AlphaFoldDB" id="A0A5D4H6I8"/>
<comment type="caution">
    <text evidence="1">The sequence shown here is derived from an EMBL/GenBank/DDBJ whole genome shotgun (WGS) entry which is preliminary data.</text>
</comment>
<sequence length="63" mass="7232">MTEPTVSCRFEHSMCGKQAKEPPKPFRQGSLASRSSECRNINGLVVEMVRYTQICHHLQCTRH</sequence>
<proteinExistence type="predicted"/>
<evidence type="ECO:0000313" key="1">
    <source>
        <dbReference type="EMBL" id="TYR35639.1"/>
    </source>
</evidence>
<reference evidence="1 2" key="2">
    <citation type="submission" date="2019-09" db="EMBL/GenBank/DDBJ databases">
        <title>Mesorhizobium sp. MaA-C15 isolated from Microcystis aeruginosa.</title>
        <authorList>
            <person name="Jeong S.E."/>
            <person name="Jin H.M."/>
            <person name="Jeon C.O."/>
        </authorList>
    </citation>
    <scope>NUCLEOTIDE SEQUENCE [LARGE SCALE GENOMIC DNA]</scope>
    <source>
        <strain evidence="1 2">MaA-C15</strain>
    </source>
</reference>
<organism evidence="1 2">
    <name type="scientific">Neoaquamicrobium microcysteis</name>
    <dbReference type="NCBI Taxonomy" id="2682781"/>
    <lineage>
        <taxon>Bacteria</taxon>
        <taxon>Pseudomonadati</taxon>
        <taxon>Pseudomonadota</taxon>
        <taxon>Alphaproteobacteria</taxon>
        <taxon>Hyphomicrobiales</taxon>
        <taxon>Phyllobacteriaceae</taxon>
        <taxon>Neoaquamicrobium</taxon>
    </lineage>
</organism>
<evidence type="ECO:0000313" key="2">
    <source>
        <dbReference type="Proteomes" id="UP000323258"/>
    </source>
</evidence>
<dbReference type="RefSeq" id="WP_148913010.1">
    <property type="nucleotide sequence ID" value="NZ_VSZS01000051.1"/>
</dbReference>
<accession>A0A5D4H6I8</accession>
<gene>
    <name evidence="1" type="ORF">FY036_01860</name>
</gene>
<protein>
    <submittedName>
        <fullName evidence="1">Uncharacterized protein</fullName>
    </submittedName>
</protein>
<reference evidence="1 2" key="1">
    <citation type="submission" date="2019-08" db="EMBL/GenBank/DDBJ databases">
        <authorList>
            <person name="Seo Y.L."/>
        </authorList>
    </citation>
    <scope>NUCLEOTIDE SEQUENCE [LARGE SCALE GENOMIC DNA]</scope>
    <source>
        <strain evidence="1 2">MaA-C15</strain>
    </source>
</reference>
<name>A0A5D4H6I8_9HYPH</name>
<keyword evidence="2" id="KW-1185">Reference proteome</keyword>
<dbReference type="Proteomes" id="UP000323258">
    <property type="component" value="Unassembled WGS sequence"/>
</dbReference>